<dbReference type="Pfam" id="PF00400">
    <property type="entry name" value="WD40"/>
    <property type="match status" value="2"/>
</dbReference>
<gene>
    <name evidence="5" type="ORF">WA1_19825</name>
</gene>
<dbReference type="EMBL" id="ANNX02000020">
    <property type="protein sequence ID" value="KYC42231.1"/>
    <property type="molecule type" value="Genomic_DNA"/>
</dbReference>
<sequence>MAGNVKAIASKKTLEFTPDSFDYLDVNTNGENEFDVSVINGSDKFASFQLELTTPGLDDSTQMKWYNTEPKICAKKPPGSETKFHVKIIRAPIPAYETTIDLILKVFSVEYANIYTSQKLKLTINKPLRSLRVEMPVKELKVIPGDKVELPIFVYNLSTKFSEITLTCLGLNPDWIEQGNQQKLSIEPGESAKSIFVFQPPKDAESENYEFKIKVESDASQYTVTEKGFLEVTPDGIVEFNCSNEQQIIPIKGKKGANTVNYELVFRNDSNLRQLVNVNIPEQKLSLDNVQTIPQEVILALGETKIMNLVVQKKQPWLGMKQHLLFEVAANLTNPKSEKDNNDIYAEPNTRVLALDVFPIIPFWLQVAGGTLILLLLLLYWMLLPHTYHQGAVSSVRIFGNGSLVFSASSDQTIRRWRVDDTPWIFDSLRLKDKFPFIANKSQTKQAVRVIRQSPKDNDLLAVGLENGEVKLWDISTNQEKATLSDKKANRVFDTVFTQNGRYLFSGHGSGLVNFWNLDKSSKPEKSVNVGYAVYGLAINESRPNKPLNFIAGQYNKLSVWNPNNGSKYDLEYRWLDAKHQQPIYSQHHYITSLATAKNTLVTADNQGYVTLWDINKIRQCTNRATKSSISCDKAILSQWHNEGVNPAIRSVALTQNACYLASAGDGGKIKLWHLSKGLKEGKTVTQDDARINSVDIKALNNHVFITSGDDKYKVRLYRVNGLKENENCK</sequence>
<dbReference type="PROSITE" id="PS50294">
    <property type="entry name" value="WD_REPEATS_REGION"/>
    <property type="match status" value="1"/>
</dbReference>
<evidence type="ECO:0000256" key="4">
    <source>
        <dbReference type="SAM" id="Phobius"/>
    </source>
</evidence>
<dbReference type="STRING" id="128403.WA1_19825"/>
<accession>A0A139XC12</accession>
<feature type="transmembrane region" description="Helical" evidence="4">
    <location>
        <begin position="363"/>
        <end position="384"/>
    </location>
</feature>
<evidence type="ECO:0000313" key="5">
    <source>
        <dbReference type="EMBL" id="KYC42231.1"/>
    </source>
</evidence>
<comment type="caution">
    <text evidence="5">The sequence shown here is derived from an EMBL/GenBank/DDBJ whole genome shotgun (WGS) entry which is preliminary data.</text>
</comment>
<dbReference type="RefSeq" id="WP_017741819.1">
    <property type="nucleotide sequence ID" value="NZ_KQ976354.1"/>
</dbReference>
<organism evidence="5 6">
    <name type="scientific">Scytonema hofmannii PCC 7110</name>
    <dbReference type="NCBI Taxonomy" id="128403"/>
    <lineage>
        <taxon>Bacteria</taxon>
        <taxon>Bacillati</taxon>
        <taxon>Cyanobacteriota</taxon>
        <taxon>Cyanophyceae</taxon>
        <taxon>Nostocales</taxon>
        <taxon>Scytonemataceae</taxon>
        <taxon>Scytonema</taxon>
    </lineage>
</organism>
<dbReference type="InterPro" id="IPR015943">
    <property type="entry name" value="WD40/YVTN_repeat-like_dom_sf"/>
</dbReference>
<name>A0A139XC12_9CYAN</name>
<keyword evidence="2" id="KW-0677">Repeat</keyword>
<dbReference type="InterPro" id="IPR036322">
    <property type="entry name" value="WD40_repeat_dom_sf"/>
</dbReference>
<keyword evidence="4" id="KW-1133">Transmembrane helix</keyword>
<dbReference type="PROSITE" id="PS50082">
    <property type="entry name" value="WD_REPEATS_2"/>
    <property type="match status" value="2"/>
</dbReference>
<feature type="repeat" description="WD" evidence="3">
    <location>
        <begin position="457"/>
        <end position="483"/>
    </location>
</feature>
<keyword evidence="6" id="KW-1185">Reference proteome</keyword>
<evidence type="ECO:0000256" key="2">
    <source>
        <dbReference type="ARBA" id="ARBA00022737"/>
    </source>
</evidence>
<proteinExistence type="predicted"/>
<evidence type="ECO:0000256" key="1">
    <source>
        <dbReference type="ARBA" id="ARBA00022574"/>
    </source>
</evidence>
<evidence type="ECO:0000256" key="3">
    <source>
        <dbReference type="PROSITE-ProRule" id="PRU00221"/>
    </source>
</evidence>
<dbReference type="PANTHER" id="PTHR44019:SF8">
    <property type="entry name" value="POC1 CENTRIOLAR PROTEIN HOMOLOG"/>
    <property type="match status" value="1"/>
</dbReference>
<protein>
    <submittedName>
        <fullName evidence="5">Uncharacterized protein</fullName>
    </submittedName>
</protein>
<keyword evidence="1 3" id="KW-0853">WD repeat</keyword>
<reference evidence="5 6" key="1">
    <citation type="journal article" date="2013" name="Genome Biol. Evol.">
        <title>Genomes of Stigonematalean cyanobacteria (subsection V) and the evolution of oxygenic photosynthesis from prokaryotes to plastids.</title>
        <authorList>
            <person name="Dagan T."/>
            <person name="Roettger M."/>
            <person name="Stucken K."/>
            <person name="Landan G."/>
            <person name="Koch R."/>
            <person name="Major P."/>
            <person name="Gould S.B."/>
            <person name="Goremykin V.V."/>
            <person name="Rippka R."/>
            <person name="Tandeau de Marsac N."/>
            <person name="Gugger M."/>
            <person name="Lockhart P.J."/>
            <person name="Allen J.F."/>
            <person name="Brune I."/>
            <person name="Maus I."/>
            <person name="Puhler A."/>
            <person name="Martin W.F."/>
        </authorList>
    </citation>
    <scope>NUCLEOTIDE SEQUENCE [LARGE SCALE GENOMIC DNA]</scope>
    <source>
        <strain evidence="5 6">PCC 7110</strain>
    </source>
</reference>
<feature type="repeat" description="WD" evidence="3">
    <location>
        <begin position="386"/>
        <end position="420"/>
    </location>
</feature>
<dbReference type="Proteomes" id="UP000076925">
    <property type="component" value="Unassembled WGS sequence"/>
</dbReference>
<keyword evidence="4" id="KW-0472">Membrane</keyword>
<dbReference type="InterPro" id="IPR050505">
    <property type="entry name" value="WDR55/POC1"/>
</dbReference>
<dbReference type="SMART" id="SM00320">
    <property type="entry name" value="WD40"/>
    <property type="match status" value="6"/>
</dbReference>
<dbReference type="OrthoDB" id="440879at2"/>
<dbReference type="InterPro" id="IPR001680">
    <property type="entry name" value="WD40_rpt"/>
</dbReference>
<keyword evidence="4" id="KW-0812">Transmembrane</keyword>
<dbReference type="SUPFAM" id="SSF50978">
    <property type="entry name" value="WD40 repeat-like"/>
    <property type="match status" value="1"/>
</dbReference>
<dbReference type="PANTHER" id="PTHR44019">
    <property type="entry name" value="WD REPEAT-CONTAINING PROTEIN 55"/>
    <property type="match status" value="1"/>
</dbReference>
<evidence type="ECO:0000313" key="6">
    <source>
        <dbReference type="Proteomes" id="UP000076925"/>
    </source>
</evidence>
<dbReference type="Gene3D" id="2.130.10.10">
    <property type="entry name" value="YVTN repeat-like/Quinoprotein amine dehydrogenase"/>
    <property type="match status" value="2"/>
</dbReference>
<dbReference type="AlphaFoldDB" id="A0A139XC12"/>